<evidence type="ECO:0000313" key="2">
    <source>
        <dbReference type="EMBL" id="KKP65535.1"/>
    </source>
</evidence>
<dbReference type="InterPro" id="IPR000182">
    <property type="entry name" value="GNAT_dom"/>
</dbReference>
<sequence>MDYTKISIKTDRLKLVINTPNYSKDIFKEFDKDITTFMNWEPFEKLEDVEKAVKKRYRKIKLGEDIALRITNNKTDEFLGIGTITRCKTPTPELGIWIKKSAHGNGYGKEAVSTLIKWSQEYLNYKYLRYPVDKNNKASIKLIKSFGGIKGRSYKETMPSGKILNTLEYRLPKH</sequence>
<dbReference type="GO" id="GO:0016747">
    <property type="term" value="F:acyltransferase activity, transferring groups other than amino-acyl groups"/>
    <property type="evidence" value="ECO:0007669"/>
    <property type="project" value="InterPro"/>
</dbReference>
<gene>
    <name evidence="2" type="ORF">UR63_C0051G0006</name>
</gene>
<name>A0A0G0DR53_9BACT</name>
<dbReference type="PANTHER" id="PTHR43792">
    <property type="entry name" value="GNAT FAMILY, PUTATIVE (AFU_ORTHOLOGUE AFUA_3G00765)-RELATED-RELATED"/>
    <property type="match status" value="1"/>
</dbReference>
<dbReference type="Pfam" id="PF13302">
    <property type="entry name" value="Acetyltransf_3"/>
    <property type="match status" value="1"/>
</dbReference>
<dbReference type="InterPro" id="IPR016181">
    <property type="entry name" value="Acyl_CoA_acyltransferase"/>
</dbReference>
<dbReference type="SUPFAM" id="SSF55729">
    <property type="entry name" value="Acyl-CoA N-acyltransferases (Nat)"/>
    <property type="match status" value="1"/>
</dbReference>
<reference evidence="2 3" key="1">
    <citation type="journal article" date="2015" name="Nature">
        <title>rRNA introns, odd ribosomes, and small enigmatic genomes across a large radiation of phyla.</title>
        <authorList>
            <person name="Brown C.T."/>
            <person name="Hug L.A."/>
            <person name="Thomas B.C."/>
            <person name="Sharon I."/>
            <person name="Castelle C.J."/>
            <person name="Singh A."/>
            <person name="Wilkins M.J."/>
            <person name="Williams K.H."/>
            <person name="Banfield J.F."/>
        </authorList>
    </citation>
    <scope>NUCLEOTIDE SEQUENCE [LARGE SCALE GENOMIC DNA]</scope>
</reference>
<feature type="domain" description="N-acetyltransferase" evidence="1">
    <location>
        <begin position="25"/>
        <end position="174"/>
    </location>
</feature>
<proteinExistence type="predicted"/>
<organism evidence="2 3">
    <name type="scientific">Candidatus Roizmanbacteria bacterium GW2011_GWC2_35_12</name>
    <dbReference type="NCBI Taxonomy" id="1618485"/>
    <lineage>
        <taxon>Bacteria</taxon>
        <taxon>Candidatus Roizmaniibacteriota</taxon>
    </lineage>
</organism>
<evidence type="ECO:0000259" key="1">
    <source>
        <dbReference type="PROSITE" id="PS51186"/>
    </source>
</evidence>
<dbReference type="PANTHER" id="PTHR43792:SF1">
    <property type="entry name" value="N-ACETYLTRANSFERASE DOMAIN-CONTAINING PROTEIN"/>
    <property type="match status" value="1"/>
</dbReference>
<comment type="caution">
    <text evidence="2">The sequence shown here is derived from an EMBL/GenBank/DDBJ whole genome shotgun (WGS) entry which is preliminary data.</text>
</comment>
<dbReference type="Proteomes" id="UP000034127">
    <property type="component" value="Unassembled WGS sequence"/>
</dbReference>
<dbReference type="InterPro" id="IPR051531">
    <property type="entry name" value="N-acetyltransferase"/>
</dbReference>
<dbReference type="EMBL" id="LBPX01000051">
    <property type="protein sequence ID" value="KKP65535.1"/>
    <property type="molecule type" value="Genomic_DNA"/>
</dbReference>
<dbReference type="AlphaFoldDB" id="A0A0G0DR53"/>
<dbReference type="Gene3D" id="3.40.630.30">
    <property type="match status" value="1"/>
</dbReference>
<protein>
    <recommendedName>
        <fullName evidence="1">N-acetyltransferase domain-containing protein</fullName>
    </recommendedName>
</protein>
<accession>A0A0G0DR53</accession>
<dbReference type="PROSITE" id="PS51186">
    <property type="entry name" value="GNAT"/>
    <property type="match status" value="1"/>
</dbReference>
<evidence type="ECO:0000313" key="3">
    <source>
        <dbReference type="Proteomes" id="UP000034127"/>
    </source>
</evidence>